<reference evidence="1 2" key="1">
    <citation type="journal article" date="2016" name="Nat. Commun.">
        <title>Thousands of microbial genomes shed light on interconnected biogeochemical processes in an aquifer system.</title>
        <authorList>
            <person name="Anantharaman K."/>
            <person name="Brown C.T."/>
            <person name="Hug L.A."/>
            <person name="Sharon I."/>
            <person name="Castelle C.J."/>
            <person name="Probst A.J."/>
            <person name="Thomas B.C."/>
            <person name="Singh A."/>
            <person name="Wilkins M.J."/>
            <person name="Karaoz U."/>
            <person name="Brodie E.L."/>
            <person name="Williams K.H."/>
            <person name="Hubbard S.S."/>
            <person name="Banfield J.F."/>
        </authorList>
    </citation>
    <scope>NUCLEOTIDE SEQUENCE [LARGE SCALE GENOMIC DNA]</scope>
</reference>
<gene>
    <name evidence="1" type="ORF">A2Z23_01400</name>
</gene>
<evidence type="ECO:0008006" key="3">
    <source>
        <dbReference type="Google" id="ProtNLM"/>
    </source>
</evidence>
<dbReference type="Gene3D" id="3.40.50.450">
    <property type="match status" value="1"/>
</dbReference>
<dbReference type="GO" id="GO:0005829">
    <property type="term" value="C:cytosol"/>
    <property type="evidence" value="ECO:0007669"/>
    <property type="project" value="TreeGrafter"/>
</dbReference>
<dbReference type="Pfam" id="PF18306">
    <property type="entry name" value="LDcluster4"/>
    <property type="match status" value="1"/>
</dbReference>
<dbReference type="InterPro" id="IPR052341">
    <property type="entry name" value="LOG_family_nucleotidases"/>
</dbReference>
<dbReference type="Proteomes" id="UP000176628">
    <property type="component" value="Unassembled WGS sequence"/>
</dbReference>
<protein>
    <recommendedName>
        <fullName evidence="3">LOG family protein</fullName>
    </recommendedName>
</protein>
<evidence type="ECO:0000313" key="2">
    <source>
        <dbReference type="Proteomes" id="UP000176628"/>
    </source>
</evidence>
<accession>A0A1F5G4V5</accession>
<dbReference type="AlphaFoldDB" id="A0A1F5G4V5"/>
<dbReference type="EMBL" id="MFAV01000002">
    <property type="protein sequence ID" value="OGD86902.1"/>
    <property type="molecule type" value="Genomic_DNA"/>
</dbReference>
<dbReference type="InterPro" id="IPR041164">
    <property type="entry name" value="LDcluster4"/>
</dbReference>
<evidence type="ECO:0000313" key="1">
    <source>
        <dbReference type="EMBL" id="OGD86902.1"/>
    </source>
</evidence>
<name>A0A1F5G4V5_9BACT</name>
<dbReference type="SUPFAM" id="SSF102405">
    <property type="entry name" value="MCP/YpsA-like"/>
    <property type="match status" value="1"/>
</dbReference>
<sequence length="201" mass="22646">MRIKEIAIFGFADAKENSQVYKEAFETAKLLAENGFVIINGGGPGVMKATTLGAKAAGGKTIGVTFYPKETTNFEGRDPTNPIDQEIKTANYVERTLKLLEMADCYIVFNGGTGTISEFAMAWGLAHLYFGHHKPLVLVGKFWQDIISVFTKHMFLSPQELRVFRIVAKPEEVLKTVSYFEQSFGRRKHRHKDNFEEAFQI</sequence>
<proteinExistence type="predicted"/>
<dbReference type="PANTHER" id="PTHR43393:SF3">
    <property type="entry name" value="LYSINE DECARBOXYLASE-LIKE PROTEIN"/>
    <property type="match status" value="1"/>
</dbReference>
<dbReference type="PANTHER" id="PTHR43393">
    <property type="entry name" value="CYTOKININ RIBOSIDE 5'-MONOPHOSPHATE PHOSPHORIBOHYDROLASE"/>
    <property type="match status" value="1"/>
</dbReference>
<comment type="caution">
    <text evidence="1">The sequence shown here is derived from an EMBL/GenBank/DDBJ whole genome shotgun (WGS) entry which is preliminary data.</text>
</comment>
<organism evidence="1 2">
    <name type="scientific">Candidatus Curtissbacteria bacterium RBG_16_39_7</name>
    <dbReference type="NCBI Taxonomy" id="1797707"/>
    <lineage>
        <taxon>Bacteria</taxon>
        <taxon>Candidatus Curtissiibacteriota</taxon>
    </lineage>
</organism>